<dbReference type="Proteomes" id="UP000295714">
    <property type="component" value="Unassembled WGS sequence"/>
</dbReference>
<evidence type="ECO:0000313" key="4">
    <source>
        <dbReference type="EMBL" id="TCK69058.1"/>
    </source>
</evidence>
<name>A0A4R1KV60_9FLAO</name>
<dbReference type="InterPro" id="IPR011055">
    <property type="entry name" value="Dup_hybrid_motif"/>
</dbReference>
<protein>
    <submittedName>
        <fullName evidence="4">Peptidase M23-like protein</fullName>
    </submittedName>
</protein>
<dbReference type="OrthoDB" id="9810477at2"/>
<dbReference type="EMBL" id="SMGI01000001">
    <property type="protein sequence ID" value="TCK69058.1"/>
    <property type="molecule type" value="Genomic_DNA"/>
</dbReference>
<evidence type="ECO:0000256" key="1">
    <source>
        <dbReference type="ARBA" id="ARBA00022729"/>
    </source>
</evidence>
<dbReference type="CDD" id="cd12797">
    <property type="entry name" value="M23_peptidase"/>
    <property type="match status" value="1"/>
</dbReference>
<feature type="signal peptide" evidence="2">
    <location>
        <begin position="1"/>
        <end position="16"/>
    </location>
</feature>
<evidence type="ECO:0000259" key="3">
    <source>
        <dbReference type="Pfam" id="PF01551"/>
    </source>
</evidence>
<dbReference type="Pfam" id="PF01551">
    <property type="entry name" value="Peptidase_M23"/>
    <property type="match status" value="1"/>
</dbReference>
<dbReference type="PANTHER" id="PTHR21666:SF289">
    <property type="entry name" value="L-ALA--D-GLU ENDOPEPTIDASE"/>
    <property type="match status" value="1"/>
</dbReference>
<evidence type="ECO:0000256" key="2">
    <source>
        <dbReference type="SAM" id="SignalP"/>
    </source>
</evidence>
<evidence type="ECO:0000313" key="5">
    <source>
        <dbReference type="Proteomes" id="UP000295714"/>
    </source>
</evidence>
<sequence length="562" mass="64284">MRKFLLLFLLSSTLYAQSEYPQDYFRNPLDITLVLSGTFAELRSNHFHSGLDIKTQGRTGLKVYTAAMGYVSRIKISHYGYGKALYITHPNGYTTVYAHLNKFSPKIEAFIKKQQYKKESFEIELFPNKSDLLVDTDEVIGFSGNTGGSGGPHLHFEIRDNAERPINPLLFGIDIKDTNKPFISSVYAYPKTKNSFINGKNKRIPLRLIKKKNGDYDVEKITAYGDIGFGVVSYDKQDLAPNNNGVSNISAFFNGNQVFEMDFKRFSFSETKHLNRFIDFELWKTKKTRSQKLFIEENNPLSMFKNASDNGFVRIEDSTSSIYRVEIKDFKKNTTTLNIPIAGKYKAPLEPEEVLAPAKFLVKNAETTVLKEHNASVTFYPNTVYEDVLINFAVSSDTLILHKDLIPLQKNFVINYDISNYKDADKDKLFIARLYGYYKTPTYVSTKRKGDTLTASSKTLGLYALTTDNVPPKITPVNFSNKKWLSKYRYLKVKIEDDLSGISKYRATVNGKWILMEYDYKTNTLTHDFNDNIVTDTENNLKIIVTDNVGNSSTFEATFYRK</sequence>
<gene>
    <name evidence="4" type="ORF">DFQ05_0569</name>
</gene>
<dbReference type="Gene3D" id="2.70.70.10">
    <property type="entry name" value="Glucose Permease (Domain IIA)"/>
    <property type="match status" value="1"/>
</dbReference>
<reference evidence="4 5" key="1">
    <citation type="journal article" date="2015" name="Stand. Genomic Sci.">
        <title>Genomic Encyclopedia of Bacterial and Archaeal Type Strains, Phase III: the genomes of soil and plant-associated and newly described type strains.</title>
        <authorList>
            <person name="Whitman W.B."/>
            <person name="Woyke T."/>
            <person name="Klenk H.P."/>
            <person name="Zhou Y."/>
            <person name="Lilburn T.G."/>
            <person name="Beck B.J."/>
            <person name="De Vos P."/>
            <person name="Vandamme P."/>
            <person name="Eisen J.A."/>
            <person name="Garrity G."/>
            <person name="Hugenholtz P."/>
            <person name="Kyrpides N.C."/>
        </authorList>
    </citation>
    <scope>NUCLEOTIDE SEQUENCE [LARGE SCALE GENOMIC DNA]</scope>
    <source>
        <strain evidence="4 5">CECT 8445</strain>
    </source>
</reference>
<dbReference type="InterPro" id="IPR016047">
    <property type="entry name" value="M23ase_b-sheet_dom"/>
</dbReference>
<keyword evidence="5" id="KW-1185">Reference proteome</keyword>
<comment type="caution">
    <text evidence="4">The sequence shown here is derived from an EMBL/GenBank/DDBJ whole genome shotgun (WGS) entry which is preliminary data.</text>
</comment>
<dbReference type="AlphaFoldDB" id="A0A4R1KV60"/>
<dbReference type="InterPro" id="IPR050570">
    <property type="entry name" value="Cell_wall_metabolism_enzyme"/>
</dbReference>
<dbReference type="PANTHER" id="PTHR21666">
    <property type="entry name" value="PEPTIDASE-RELATED"/>
    <property type="match status" value="1"/>
</dbReference>
<dbReference type="SUPFAM" id="SSF51261">
    <property type="entry name" value="Duplicated hybrid motif"/>
    <property type="match status" value="1"/>
</dbReference>
<keyword evidence="1 2" id="KW-0732">Signal</keyword>
<dbReference type="GO" id="GO:0004222">
    <property type="term" value="F:metalloendopeptidase activity"/>
    <property type="evidence" value="ECO:0007669"/>
    <property type="project" value="TreeGrafter"/>
</dbReference>
<proteinExistence type="predicted"/>
<feature type="chain" id="PRO_5020555418" evidence="2">
    <location>
        <begin position="17"/>
        <end position="562"/>
    </location>
</feature>
<accession>A0A4R1KV60</accession>
<organism evidence="4 5">
    <name type="scientific">Winogradskyella wandonensis</name>
    <dbReference type="NCBI Taxonomy" id="1442586"/>
    <lineage>
        <taxon>Bacteria</taxon>
        <taxon>Pseudomonadati</taxon>
        <taxon>Bacteroidota</taxon>
        <taxon>Flavobacteriia</taxon>
        <taxon>Flavobacteriales</taxon>
        <taxon>Flavobacteriaceae</taxon>
        <taxon>Winogradskyella</taxon>
    </lineage>
</organism>
<dbReference type="RefSeq" id="WP_132703366.1">
    <property type="nucleotide sequence ID" value="NZ_SMGI01000001.1"/>
</dbReference>
<feature type="domain" description="M23ase beta-sheet core" evidence="3">
    <location>
        <begin position="47"/>
        <end position="115"/>
    </location>
</feature>